<dbReference type="OrthoDB" id="6375492at2759"/>
<accession>A0A8J4YBV9</accession>
<keyword evidence="2" id="KW-1185">Reference proteome</keyword>
<dbReference type="PANTHER" id="PTHR46289:SF19">
    <property type="entry name" value="ZINC FINGER MYM-TYPE CONTAINING 1"/>
    <property type="match status" value="1"/>
</dbReference>
<dbReference type="AlphaFoldDB" id="A0A8J4YBV9"/>
<evidence type="ECO:0000313" key="2">
    <source>
        <dbReference type="Proteomes" id="UP000770661"/>
    </source>
</evidence>
<sequence>MEYNHNALKAIFKRYEILTETLEDLSIHGRSGEEKALAYGLQQSLNKFETVFLLINFTEIFDITTPLSKVWQSEDMDLAAAVNMAQETIKVLKDRRTSDDHFNTIWEKAVKFAAGRNITVAQQQPSSSRRQRKPSSRLLGSIVTETIGQRDTSERDEDPINLTVKDVFTIPS</sequence>
<organism evidence="1 2">
    <name type="scientific">Chionoecetes opilio</name>
    <name type="common">Atlantic snow crab</name>
    <name type="synonym">Cancer opilio</name>
    <dbReference type="NCBI Taxonomy" id="41210"/>
    <lineage>
        <taxon>Eukaryota</taxon>
        <taxon>Metazoa</taxon>
        <taxon>Ecdysozoa</taxon>
        <taxon>Arthropoda</taxon>
        <taxon>Crustacea</taxon>
        <taxon>Multicrustacea</taxon>
        <taxon>Malacostraca</taxon>
        <taxon>Eumalacostraca</taxon>
        <taxon>Eucarida</taxon>
        <taxon>Decapoda</taxon>
        <taxon>Pleocyemata</taxon>
        <taxon>Brachyura</taxon>
        <taxon>Eubrachyura</taxon>
        <taxon>Majoidea</taxon>
        <taxon>Majidae</taxon>
        <taxon>Chionoecetes</taxon>
    </lineage>
</organism>
<dbReference type="PANTHER" id="PTHR46289">
    <property type="entry name" value="52 KDA REPRESSOR OF THE INHIBITOR OF THE PROTEIN KINASE-LIKE PROTEIN-RELATED"/>
    <property type="match status" value="1"/>
</dbReference>
<dbReference type="EMBL" id="JACEEZ010011329">
    <property type="protein sequence ID" value="KAG0721334.1"/>
    <property type="molecule type" value="Genomic_DNA"/>
</dbReference>
<name>A0A8J4YBV9_CHIOP</name>
<dbReference type="InterPro" id="IPR052958">
    <property type="entry name" value="IFN-induced_PKR_regulator"/>
</dbReference>
<dbReference type="Proteomes" id="UP000770661">
    <property type="component" value="Unassembled WGS sequence"/>
</dbReference>
<reference evidence="1" key="1">
    <citation type="submission" date="2020-07" db="EMBL/GenBank/DDBJ databases">
        <title>The High-quality genome of the commercially important snow crab, Chionoecetes opilio.</title>
        <authorList>
            <person name="Jeong J.-H."/>
            <person name="Ryu S."/>
        </authorList>
    </citation>
    <scope>NUCLEOTIDE SEQUENCE</scope>
    <source>
        <strain evidence="1">MADBK_172401_WGS</strain>
        <tissue evidence="1">Digestive gland</tissue>
    </source>
</reference>
<proteinExistence type="predicted"/>
<protein>
    <submittedName>
        <fullName evidence="1">Uncharacterized protein</fullName>
    </submittedName>
</protein>
<gene>
    <name evidence="1" type="ORF">GWK47_046691</name>
</gene>
<evidence type="ECO:0000313" key="1">
    <source>
        <dbReference type="EMBL" id="KAG0721334.1"/>
    </source>
</evidence>
<comment type="caution">
    <text evidence="1">The sequence shown here is derived from an EMBL/GenBank/DDBJ whole genome shotgun (WGS) entry which is preliminary data.</text>
</comment>